<dbReference type="Pfam" id="PF14352">
    <property type="entry name" value="DUF4402"/>
    <property type="match status" value="1"/>
</dbReference>
<comment type="caution">
    <text evidence="2">The sequence shown here is derived from an EMBL/GenBank/DDBJ whole genome shotgun (WGS) entry which is preliminary data.</text>
</comment>
<sequence length="143" mass="15731">MFISRLFVLLILFSSSAYCDTTLSVVTENNQLRFSQQLVSGSHQQITSHPRINQTDVFRFYIKGKKGKKIQISLPSNQTIARGNEKISINQFIFGCGLSSAGIATIKNTGISDLLCIGAKVTVQSKHSPGTYSNSVPIEIDYL</sequence>
<proteinExistence type="predicted"/>
<dbReference type="AlphaFoldDB" id="A0A1E3WFS7"/>
<reference evidence="2 3" key="1">
    <citation type="submission" date="2016-08" db="EMBL/GenBank/DDBJ databases">
        <title>Genome sequencing of Vibrio scophthalmi strain FP3289, an isolated from Paralichthys olivaceus.</title>
        <authorList>
            <person name="Han H.-J."/>
        </authorList>
    </citation>
    <scope>NUCLEOTIDE SEQUENCE [LARGE SCALE GENOMIC DNA]</scope>
    <source>
        <strain evidence="2 3">FP3289</strain>
    </source>
</reference>
<protein>
    <recommendedName>
        <fullName evidence="4">DUF4402 domain-containing protein</fullName>
    </recommendedName>
</protein>
<name>A0A1E3WFS7_9VIBR</name>
<keyword evidence="1" id="KW-0732">Signal</keyword>
<evidence type="ECO:0000256" key="1">
    <source>
        <dbReference type="SAM" id="SignalP"/>
    </source>
</evidence>
<accession>A0A1E3WFS7</accession>
<feature type="signal peptide" evidence="1">
    <location>
        <begin position="1"/>
        <end position="19"/>
    </location>
</feature>
<feature type="chain" id="PRO_5009139300" description="DUF4402 domain-containing protein" evidence="1">
    <location>
        <begin position="20"/>
        <end position="143"/>
    </location>
</feature>
<dbReference type="OrthoDB" id="5876200at2"/>
<evidence type="ECO:0000313" key="3">
    <source>
        <dbReference type="Proteomes" id="UP000095131"/>
    </source>
</evidence>
<evidence type="ECO:0008006" key="4">
    <source>
        <dbReference type="Google" id="ProtNLM"/>
    </source>
</evidence>
<gene>
    <name evidence="2" type="ORF">VSF3289_03814</name>
</gene>
<dbReference type="EMBL" id="MDCJ01000007">
    <property type="protein sequence ID" value="ODS04675.1"/>
    <property type="molecule type" value="Genomic_DNA"/>
</dbReference>
<evidence type="ECO:0000313" key="2">
    <source>
        <dbReference type="EMBL" id="ODS04675.1"/>
    </source>
</evidence>
<dbReference type="Proteomes" id="UP000095131">
    <property type="component" value="Unassembled WGS sequence"/>
</dbReference>
<organism evidence="2 3">
    <name type="scientific">Vibrio scophthalmi</name>
    <dbReference type="NCBI Taxonomy" id="45658"/>
    <lineage>
        <taxon>Bacteria</taxon>
        <taxon>Pseudomonadati</taxon>
        <taxon>Pseudomonadota</taxon>
        <taxon>Gammaproteobacteria</taxon>
        <taxon>Vibrionales</taxon>
        <taxon>Vibrionaceae</taxon>
        <taxon>Vibrio</taxon>
    </lineage>
</organism>
<dbReference type="PATRIC" id="fig|45658.8.peg.3787"/>
<dbReference type="InterPro" id="IPR025514">
    <property type="entry name" value="DUF4402"/>
</dbReference>